<evidence type="ECO:0000256" key="2">
    <source>
        <dbReference type="ARBA" id="ARBA00005600"/>
    </source>
</evidence>
<dbReference type="InterPro" id="IPR001427">
    <property type="entry name" value="RNaseA"/>
</dbReference>
<evidence type="ECO:0000313" key="7">
    <source>
        <dbReference type="Proteomes" id="UP001652642"/>
    </source>
</evidence>
<evidence type="ECO:0000256" key="4">
    <source>
        <dbReference type="ARBA" id="ARBA00023157"/>
    </source>
</evidence>
<comment type="similarity">
    <text evidence="2">Belongs to the pancreatic ribonuclease family.</text>
</comment>
<reference evidence="8" key="1">
    <citation type="submission" date="2025-08" db="UniProtKB">
        <authorList>
            <consortium name="RefSeq"/>
        </authorList>
    </citation>
    <scope>IDENTIFICATION</scope>
</reference>
<dbReference type="InterPro" id="IPR036816">
    <property type="entry name" value="RNaseA-like_dom_sf"/>
</dbReference>
<dbReference type="RefSeq" id="XP_072859795.1">
    <property type="nucleotide sequence ID" value="XM_073003694.1"/>
</dbReference>
<dbReference type="PRINTS" id="PR00794">
    <property type="entry name" value="RIBONUCLEASE"/>
</dbReference>
<dbReference type="SUPFAM" id="SSF54076">
    <property type="entry name" value="RNase A-like"/>
    <property type="match status" value="1"/>
</dbReference>
<dbReference type="CDD" id="cd06265">
    <property type="entry name" value="RNase_A_canonical"/>
    <property type="match status" value="1"/>
</dbReference>
<dbReference type="PANTHER" id="PTHR11437:SF10">
    <property type="entry name" value="ANGIOGENIN-RELATED"/>
    <property type="match status" value="1"/>
</dbReference>
<evidence type="ECO:0000313" key="8">
    <source>
        <dbReference type="RefSeq" id="XP_072859795.1"/>
    </source>
</evidence>
<evidence type="ECO:0000256" key="3">
    <source>
        <dbReference type="ARBA" id="ARBA00022525"/>
    </source>
</evidence>
<dbReference type="Gene3D" id="3.10.130.10">
    <property type="entry name" value="Ribonuclease A-like domain"/>
    <property type="match status" value="1"/>
</dbReference>
<keyword evidence="4" id="KW-1015">Disulfide bond</keyword>
<evidence type="ECO:0000256" key="1">
    <source>
        <dbReference type="ARBA" id="ARBA00004613"/>
    </source>
</evidence>
<dbReference type="SMART" id="SM00092">
    <property type="entry name" value="RNAse_Pc"/>
    <property type="match status" value="1"/>
</dbReference>
<accession>A0ABM5GQ88</accession>
<comment type="subcellular location">
    <subcellularLocation>
        <location evidence="1">Secreted</location>
    </subcellularLocation>
</comment>
<dbReference type="PANTHER" id="PTHR11437">
    <property type="entry name" value="RIBONUCLEASE"/>
    <property type="match status" value="1"/>
</dbReference>
<proteinExistence type="inferred from homology"/>
<sequence>MQSFQTSYILRAPPAILLTVLLLQFYAEAATWQDFQNRHIAPPPGPNENLNTYCDRMMSARGMTQPKCKPRNAFIHDAPSIAQKVCRGQSTPKGGNLFDSILYFNLTDCQVTKGKAPPNCGYKGTCHHSRIRVGCTTGKKVSINDPIHFEAIIP</sequence>
<protein>
    <submittedName>
        <fullName evidence="8">Ribonuclease pancreatic-like</fullName>
    </submittedName>
</protein>
<feature type="chain" id="PRO_5047003281" evidence="5">
    <location>
        <begin position="30"/>
        <end position="154"/>
    </location>
</feature>
<organism evidence="7 8">
    <name type="scientific">Pogona vitticeps</name>
    <name type="common">central bearded dragon</name>
    <dbReference type="NCBI Taxonomy" id="103695"/>
    <lineage>
        <taxon>Eukaryota</taxon>
        <taxon>Metazoa</taxon>
        <taxon>Chordata</taxon>
        <taxon>Craniata</taxon>
        <taxon>Vertebrata</taxon>
        <taxon>Euteleostomi</taxon>
        <taxon>Lepidosauria</taxon>
        <taxon>Squamata</taxon>
        <taxon>Bifurcata</taxon>
        <taxon>Unidentata</taxon>
        <taxon>Episquamata</taxon>
        <taxon>Toxicofera</taxon>
        <taxon>Iguania</taxon>
        <taxon>Acrodonta</taxon>
        <taxon>Agamidae</taxon>
        <taxon>Amphibolurinae</taxon>
        <taxon>Pogona</taxon>
    </lineage>
</organism>
<dbReference type="Proteomes" id="UP001652642">
    <property type="component" value="Chromosome 6"/>
</dbReference>
<keyword evidence="5" id="KW-0732">Signal</keyword>
<evidence type="ECO:0000256" key="5">
    <source>
        <dbReference type="SAM" id="SignalP"/>
    </source>
</evidence>
<dbReference type="Pfam" id="PF00074">
    <property type="entry name" value="RnaseA"/>
    <property type="match status" value="1"/>
</dbReference>
<name>A0ABM5GQ88_9SAUR</name>
<feature type="domain" description="Ribonuclease A-domain" evidence="6">
    <location>
        <begin position="28"/>
        <end position="153"/>
    </location>
</feature>
<gene>
    <name evidence="8" type="primary">LOC140708304</name>
</gene>
<dbReference type="GeneID" id="140708304"/>
<evidence type="ECO:0000259" key="6">
    <source>
        <dbReference type="SMART" id="SM00092"/>
    </source>
</evidence>
<dbReference type="InterPro" id="IPR023412">
    <property type="entry name" value="RNaseA_domain"/>
</dbReference>
<keyword evidence="3" id="KW-0964">Secreted</keyword>
<feature type="signal peptide" evidence="5">
    <location>
        <begin position="1"/>
        <end position="29"/>
    </location>
</feature>
<keyword evidence="7" id="KW-1185">Reference proteome</keyword>